<dbReference type="Pfam" id="PF07963">
    <property type="entry name" value="N_methyl"/>
    <property type="match status" value="1"/>
</dbReference>
<evidence type="ECO:0000313" key="2">
    <source>
        <dbReference type="EMBL" id="AIS19518.1"/>
    </source>
</evidence>
<dbReference type="PANTHER" id="PTHR30093">
    <property type="entry name" value="GENERAL SECRETION PATHWAY PROTEIN G"/>
    <property type="match status" value="1"/>
</dbReference>
<keyword evidence="3" id="KW-1185">Reference proteome</keyword>
<keyword evidence="1" id="KW-0472">Membrane</keyword>
<accession>A0A089YSW6</accession>
<sequence length="131" mass="14101">MRRQQGFTLIELMIVVAIVGILAAIAYPSYTEYVKRTHRVEIGQVLAEGAQNFERGFTRTGSYANVPDVAGNAWYNIVTVKDATTFSLTAAPKPGTMMVGDKCGSFVINQTGTRTNTGMAAGNTSATCWGR</sequence>
<organism evidence="2 3">
    <name type="scientific">Pseudomonas rhizosphaerae</name>
    <dbReference type="NCBI Taxonomy" id="216142"/>
    <lineage>
        <taxon>Bacteria</taxon>
        <taxon>Pseudomonadati</taxon>
        <taxon>Pseudomonadota</taxon>
        <taxon>Gammaproteobacteria</taxon>
        <taxon>Pseudomonadales</taxon>
        <taxon>Pseudomonadaceae</taxon>
        <taxon>Pseudomonas</taxon>
    </lineage>
</organism>
<evidence type="ECO:0000313" key="3">
    <source>
        <dbReference type="Proteomes" id="UP000029499"/>
    </source>
</evidence>
<protein>
    <submittedName>
        <fullName evidence="2">Pilus assembly protein</fullName>
    </submittedName>
</protein>
<dbReference type="AlphaFoldDB" id="A0A089YSW6"/>
<dbReference type="HOGENOM" id="CLU_091705_6_1_6"/>
<evidence type="ECO:0000256" key="1">
    <source>
        <dbReference type="SAM" id="Phobius"/>
    </source>
</evidence>
<dbReference type="PROSITE" id="PS00409">
    <property type="entry name" value="PROKAR_NTER_METHYL"/>
    <property type="match status" value="1"/>
</dbReference>
<gene>
    <name evidence="2" type="ORF">LT40_19820</name>
</gene>
<dbReference type="PANTHER" id="PTHR30093:SF47">
    <property type="entry name" value="TYPE IV PILUS NON-CORE MINOR PILIN PILE"/>
    <property type="match status" value="1"/>
</dbReference>
<name>A0A089YSW6_9PSED</name>
<dbReference type="InterPro" id="IPR045584">
    <property type="entry name" value="Pilin-like"/>
</dbReference>
<dbReference type="EMBL" id="CP009533">
    <property type="protein sequence ID" value="AIS19518.1"/>
    <property type="molecule type" value="Genomic_DNA"/>
</dbReference>
<dbReference type="Proteomes" id="UP000029499">
    <property type="component" value="Chromosome"/>
</dbReference>
<dbReference type="Pfam" id="PF16732">
    <property type="entry name" value="ComP_DUS"/>
    <property type="match status" value="1"/>
</dbReference>
<dbReference type="InterPro" id="IPR031982">
    <property type="entry name" value="PilE-like"/>
</dbReference>
<dbReference type="OrthoDB" id="5296638at2"/>
<dbReference type="NCBIfam" id="TIGR02532">
    <property type="entry name" value="IV_pilin_GFxxxE"/>
    <property type="match status" value="1"/>
</dbReference>
<proteinExistence type="predicted"/>
<feature type="transmembrane region" description="Helical" evidence="1">
    <location>
        <begin position="12"/>
        <end position="30"/>
    </location>
</feature>
<dbReference type="GO" id="GO:0043683">
    <property type="term" value="P:type IV pilus assembly"/>
    <property type="evidence" value="ECO:0007669"/>
    <property type="project" value="InterPro"/>
</dbReference>
<dbReference type="Gene3D" id="3.30.700.10">
    <property type="entry name" value="Glycoprotein, Type 4 Pilin"/>
    <property type="match status" value="1"/>
</dbReference>
<dbReference type="eggNOG" id="COG4968">
    <property type="taxonomic scope" value="Bacteria"/>
</dbReference>
<dbReference type="KEGG" id="prh:LT40_19820"/>
<keyword evidence="1" id="KW-1133">Transmembrane helix</keyword>
<dbReference type="SUPFAM" id="SSF54523">
    <property type="entry name" value="Pili subunits"/>
    <property type="match status" value="1"/>
</dbReference>
<reference evidence="2 3" key="1">
    <citation type="journal article" date="2015" name="J. Biotechnol.">
        <title>Complete genome sequence of Pseudomonas rhizosphaerae IH5T (=DSM 16299T), a phosphate-solubilizing rhizobacterium for bacterial biofertilizer.</title>
        <authorList>
            <person name="Kwak Y."/>
            <person name="Jung B.K."/>
            <person name="Shin J.H."/>
        </authorList>
    </citation>
    <scope>NUCLEOTIDE SEQUENCE [LARGE SCALE GENOMIC DNA]</scope>
    <source>
        <strain evidence="2">DSM 16299</strain>
    </source>
</reference>
<dbReference type="STRING" id="216142.LT40_19820"/>
<dbReference type="RefSeq" id="WP_043192818.1">
    <property type="nucleotide sequence ID" value="NZ_CP009533.1"/>
</dbReference>
<dbReference type="InterPro" id="IPR012902">
    <property type="entry name" value="N_methyl_site"/>
</dbReference>
<keyword evidence="1" id="KW-0812">Transmembrane</keyword>